<name>A0A0K2TWB5_LEPSM</name>
<sequence>MIIYYTQNYRVLIRIIFSHSYLCAKKKKCIFYENKFS</sequence>
<evidence type="ECO:0000313" key="1">
    <source>
        <dbReference type="EMBL" id="CDW30289.1"/>
    </source>
</evidence>
<reference evidence="1" key="1">
    <citation type="submission" date="2014-05" db="EMBL/GenBank/DDBJ databases">
        <authorList>
            <person name="Chronopoulou M."/>
        </authorList>
    </citation>
    <scope>NUCLEOTIDE SEQUENCE</scope>
    <source>
        <tissue evidence="1">Whole organism</tissue>
    </source>
</reference>
<proteinExistence type="predicted"/>
<dbReference type="AlphaFoldDB" id="A0A0K2TWB5"/>
<dbReference type="EMBL" id="HACA01012928">
    <property type="protein sequence ID" value="CDW30289.1"/>
    <property type="molecule type" value="Transcribed_RNA"/>
</dbReference>
<organism evidence="1">
    <name type="scientific">Lepeophtheirus salmonis</name>
    <name type="common">Salmon louse</name>
    <name type="synonym">Caligus salmonis</name>
    <dbReference type="NCBI Taxonomy" id="72036"/>
    <lineage>
        <taxon>Eukaryota</taxon>
        <taxon>Metazoa</taxon>
        <taxon>Ecdysozoa</taxon>
        <taxon>Arthropoda</taxon>
        <taxon>Crustacea</taxon>
        <taxon>Multicrustacea</taxon>
        <taxon>Hexanauplia</taxon>
        <taxon>Copepoda</taxon>
        <taxon>Siphonostomatoida</taxon>
        <taxon>Caligidae</taxon>
        <taxon>Lepeophtheirus</taxon>
    </lineage>
</organism>
<protein>
    <submittedName>
        <fullName evidence="1">Uncharacterized protein</fullName>
    </submittedName>
</protein>
<accession>A0A0K2TWB5</accession>